<evidence type="ECO:0000313" key="1">
    <source>
        <dbReference type="EMBL" id="NKY19536.1"/>
    </source>
</evidence>
<evidence type="ECO:0000313" key="2">
    <source>
        <dbReference type="Proteomes" id="UP000582646"/>
    </source>
</evidence>
<sequence>MPASKITRDTAAVLLALDAGRTLTIAQLGEQIETQYAYANRRTTFGSHDQVHRLLAAAGVTSRLDQIGTGGVLYDFPAAIAAQGE</sequence>
<proteinExistence type="predicted"/>
<dbReference type="Proteomes" id="UP000582646">
    <property type="component" value="Unassembled WGS sequence"/>
</dbReference>
<protein>
    <submittedName>
        <fullName evidence="1">Uncharacterized protein</fullName>
    </submittedName>
</protein>
<organism evidence="1 2">
    <name type="scientific">Tsukamurella spumae</name>
    <dbReference type="NCBI Taxonomy" id="44753"/>
    <lineage>
        <taxon>Bacteria</taxon>
        <taxon>Bacillati</taxon>
        <taxon>Actinomycetota</taxon>
        <taxon>Actinomycetes</taxon>
        <taxon>Mycobacteriales</taxon>
        <taxon>Tsukamurellaceae</taxon>
        <taxon>Tsukamurella</taxon>
    </lineage>
</organism>
<accession>A0A846X4T2</accession>
<name>A0A846X4T2_9ACTN</name>
<keyword evidence="2" id="KW-1185">Reference proteome</keyword>
<comment type="caution">
    <text evidence="1">The sequence shown here is derived from an EMBL/GenBank/DDBJ whole genome shotgun (WGS) entry which is preliminary data.</text>
</comment>
<reference evidence="1 2" key="1">
    <citation type="submission" date="2020-04" db="EMBL/GenBank/DDBJ databases">
        <title>MicrobeNet Type strains.</title>
        <authorList>
            <person name="Nicholson A.C."/>
        </authorList>
    </citation>
    <scope>NUCLEOTIDE SEQUENCE [LARGE SCALE GENOMIC DNA]</scope>
    <source>
        <strain evidence="1 2">DSM 44113</strain>
    </source>
</reference>
<gene>
    <name evidence="1" type="ORF">HF999_14305</name>
</gene>
<dbReference type="EMBL" id="JAAXOQ010000018">
    <property type="protein sequence ID" value="NKY19536.1"/>
    <property type="molecule type" value="Genomic_DNA"/>
</dbReference>
<dbReference type="RefSeq" id="WP_168546529.1">
    <property type="nucleotide sequence ID" value="NZ_BAAAKS010000054.1"/>
</dbReference>
<dbReference type="AlphaFoldDB" id="A0A846X4T2"/>